<proteinExistence type="predicted"/>
<comment type="caution">
    <text evidence="7">The sequence shown here is derived from an EMBL/GenBank/DDBJ whole genome shotgun (WGS) entry which is preliminary data.</text>
</comment>
<dbReference type="PRINTS" id="PR00507">
    <property type="entry name" value="N12N6MTFRASE"/>
</dbReference>
<evidence type="ECO:0000256" key="3">
    <source>
        <dbReference type="ARBA" id="ARBA00022691"/>
    </source>
</evidence>
<accession>A0ABN2IN31</accession>
<evidence type="ECO:0000259" key="5">
    <source>
        <dbReference type="Pfam" id="PF02384"/>
    </source>
</evidence>
<reference evidence="7 8" key="1">
    <citation type="journal article" date="2019" name="Int. J. Syst. Evol. Microbiol.">
        <title>The Global Catalogue of Microorganisms (GCM) 10K type strain sequencing project: providing services to taxonomists for standard genome sequencing and annotation.</title>
        <authorList>
            <consortium name="The Broad Institute Genomics Platform"/>
            <consortium name="The Broad Institute Genome Sequencing Center for Infectious Disease"/>
            <person name="Wu L."/>
            <person name="Ma J."/>
        </authorList>
    </citation>
    <scope>NUCLEOTIDE SEQUENCE [LARGE SCALE GENOMIC DNA]</scope>
    <source>
        <strain evidence="7 8">JCM 14718</strain>
    </source>
</reference>
<dbReference type="InterPro" id="IPR029063">
    <property type="entry name" value="SAM-dependent_MTases_sf"/>
</dbReference>
<dbReference type="EMBL" id="BAAANY010000032">
    <property type="protein sequence ID" value="GAA1708318.1"/>
    <property type="molecule type" value="Genomic_DNA"/>
</dbReference>
<keyword evidence="8" id="KW-1185">Reference proteome</keyword>
<name>A0ABN2IN31_9ACTN</name>
<keyword evidence="4" id="KW-0680">Restriction system</keyword>
<evidence type="ECO:0000256" key="2">
    <source>
        <dbReference type="ARBA" id="ARBA00022679"/>
    </source>
</evidence>
<dbReference type="PROSITE" id="PS00092">
    <property type="entry name" value="N6_MTASE"/>
    <property type="match status" value="1"/>
</dbReference>
<dbReference type="GO" id="GO:0008168">
    <property type="term" value="F:methyltransferase activity"/>
    <property type="evidence" value="ECO:0007669"/>
    <property type="project" value="UniProtKB-KW"/>
</dbReference>
<keyword evidence="2" id="KW-0808">Transferase</keyword>
<dbReference type="InterPro" id="IPR003356">
    <property type="entry name" value="DNA_methylase_A-5"/>
</dbReference>
<evidence type="ECO:0000256" key="1">
    <source>
        <dbReference type="ARBA" id="ARBA00022603"/>
    </source>
</evidence>
<feature type="domain" description="Type II methyltransferase M.Eco57I C-terminal" evidence="6">
    <location>
        <begin position="270"/>
        <end position="528"/>
    </location>
</feature>
<gene>
    <name evidence="7" type="ORF">GCM10009765_67340</name>
</gene>
<dbReference type="PANTHER" id="PTHR33841">
    <property type="entry name" value="DNA METHYLTRANSFERASE YEEA-RELATED"/>
    <property type="match status" value="1"/>
</dbReference>
<evidence type="ECO:0000259" key="6">
    <source>
        <dbReference type="Pfam" id="PF22837"/>
    </source>
</evidence>
<dbReference type="InterPro" id="IPR054520">
    <property type="entry name" value="M_Eco57I_C"/>
</dbReference>
<dbReference type="PANTHER" id="PTHR33841:SF5">
    <property type="entry name" value="DNA METHYLASE (MODIFICATION METHYLASE) (METHYLTRANSFERASE)-RELATED"/>
    <property type="match status" value="1"/>
</dbReference>
<dbReference type="InterPro" id="IPR050953">
    <property type="entry name" value="N4_N6_ade-DNA_methylase"/>
</dbReference>
<dbReference type="Gene3D" id="3.40.50.150">
    <property type="entry name" value="Vaccinia Virus protein VP39"/>
    <property type="match status" value="1"/>
</dbReference>
<keyword evidence="3" id="KW-0949">S-adenosyl-L-methionine</keyword>
<dbReference type="InterPro" id="IPR002052">
    <property type="entry name" value="DNA_methylase_N6_adenine_CS"/>
</dbReference>
<evidence type="ECO:0000256" key="4">
    <source>
        <dbReference type="ARBA" id="ARBA00022747"/>
    </source>
</evidence>
<dbReference type="Pfam" id="PF22837">
    <property type="entry name" value="M_Eco57I_C"/>
    <property type="match status" value="1"/>
</dbReference>
<keyword evidence="1 7" id="KW-0489">Methyltransferase</keyword>
<sequence>MALGEPGPPVGEDKGVGMTAIDPSAARKARGAFFTPPELCRYVVDWALRGPSDVLLEPSCGEAAFLVAAARRLAELGGRADERQLHGVEMHAASASGARTRLASAAAAAKIRVADFFTLDPTPRYDAVVGNPPYVRYQDFTGQARVRSQAAALRAGVSLSGLASSWAAFTVHAALFLKPGGRLGLVLPAELLSVNYAAGVRRFLMTRFKSVRLVLFTERVFPGVMEEVVLLLADGFDRGPTGHCELFQATNLSDLHSAVGRRWVPPTPGHKWTASLLPDTAQAAVAAITGFTELETWGDTTLGMVTGNNRYFALSPEEIAEKELPPDELIPLSPPGSRHLRGLAFTSAAWRDLGAQGRATHLFRPPGDPSEPARLYIKAGEQVGIDNAYKCRVRTPWWRVPLVPPAHLLLTYMNADTPRLCANRARVHHLNSVHGLYLRSGYVKTGLDLLPVAALNAMTLLGAEVVGRAYGGGMLKLEPKEADKLPVPAKDLLLAARDELLALQPRVAEALRTGSVTDAAALVDEVLLVRHLGLRRKDLTALRSAHADLHGRRVARGAGARM</sequence>
<organism evidence="7 8">
    <name type="scientific">Fodinicola feengrottensis</name>
    <dbReference type="NCBI Taxonomy" id="435914"/>
    <lineage>
        <taxon>Bacteria</taxon>
        <taxon>Bacillati</taxon>
        <taxon>Actinomycetota</taxon>
        <taxon>Actinomycetes</taxon>
        <taxon>Mycobacteriales</taxon>
        <taxon>Fodinicola</taxon>
    </lineage>
</organism>
<dbReference type="SUPFAM" id="SSF53335">
    <property type="entry name" value="S-adenosyl-L-methionine-dependent methyltransferases"/>
    <property type="match status" value="1"/>
</dbReference>
<protein>
    <submittedName>
        <fullName evidence="7">N-6 DNA methylase</fullName>
    </submittedName>
</protein>
<evidence type="ECO:0000313" key="8">
    <source>
        <dbReference type="Proteomes" id="UP001500618"/>
    </source>
</evidence>
<dbReference type="GO" id="GO:0032259">
    <property type="term" value="P:methylation"/>
    <property type="evidence" value="ECO:0007669"/>
    <property type="project" value="UniProtKB-KW"/>
</dbReference>
<dbReference type="Pfam" id="PF02384">
    <property type="entry name" value="N6_Mtase"/>
    <property type="match status" value="1"/>
</dbReference>
<feature type="domain" description="DNA methylase adenine-specific" evidence="5">
    <location>
        <begin position="26"/>
        <end position="225"/>
    </location>
</feature>
<evidence type="ECO:0000313" key="7">
    <source>
        <dbReference type="EMBL" id="GAA1708318.1"/>
    </source>
</evidence>
<dbReference type="Proteomes" id="UP001500618">
    <property type="component" value="Unassembled WGS sequence"/>
</dbReference>